<sequence>MLLVKRITAINGNRSVNPNDNTPLNTVVDDSSPNDNHPNWPNGLLVGATDAGRIQPGDELEYTIYALSAGGGAAGSVTICDRIPTALTFRPTAFNTEPPAPGGTAGERGILAFLNRPADANDNGPLAYTNSDDGDSARFFLTGESLPSACQGASDNGAVVINLSTMPNAVTPENPTDSYGWVRFRAISD</sequence>
<gene>
    <name evidence="1" type="ORF">C1752_03322</name>
</gene>
<protein>
    <recommendedName>
        <fullName evidence="3">DUF11 domain-containing protein</fullName>
    </recommendedName>
</protein>
<organism evidence="1 2">
    <name type="scientific">Acaryochloris thomasi RCC1774</name>
    <dbReference type="NCBI Taxonomy" id="1764569"/>
    <lineage>
        <taxon>Bacteria</taxon>
        <taxon>Bacillati</taxon>
        <taxon>Cyanobacteriota</taxon>
        <taxon>Cyanophyceae</taxon>
        <taxon>Acaryochloridales</taxon>
        <taxon>Acaryochloridaceae</taxon>
        <taxon>Acaryochloris</taxon>
        <taxon>Acaryochloris thomasi</taxon>
    </lineage>
</organism>
<dbReference type="AlphaFoldDB" id="A0A2W1JS92"/>
<dbReference type="OrthoDB" id="6074739at2"/>
<evidence type="ECO:0000313" key="1">
    <source>
        <dbReference type="EMBL" id="PZD72834.1"/>
    </source>
</evidence>
<reference evidence="1 2" key="1">
    <citation type="journal article" date="2018" name="Sci. Rep.">
        <title>A novel species of the marine cyanobacterium Acaryochloris with a unique pigment content and lifestyle.</title>
        <authorList>
            <person name="Partensky F."/>
            <person name="Six C."/>
            <person name="Ratin M."/>
            <person name="Garczarek L."/>
            <person name="Vaulot D."/>
            <person name="Probert I."/>
            <person name="Calteau A."/>
            <person name="Gourvil P."/>
            <person name="Marie D."/>
            <person name="Grebert T."/>
            <person name="Bouchier C."/>
            <person name="Le Panse S."/>
            <person name="Gachenot M."/>
            <person name="Rodriguez F."/>
            <person name="Garrido J.L."/>
        </authorList>
    </citation>
    <scope>NUCLEOTIDE SEQUENCE [LARGE SCALE GENOMIC DNA]</scope>
    <source>
        <strain evidence="1 2">RCC1774</strain>
    </source>
</reference>
<dbReference type="EMBL" id="PQWO01000008">
    <property type="protein sequence ID" value="PZD72834.1"/>
    <property type="molecule type" value="Genomic_DNA"/>
</dbReference>
<dbReference type="NCBIfam" id="TIGR01451">
    <property type="entry name" value="B_ant_repeat"/>
    <property type="match status" value="1"/>
</dbReference>
<evidence type="ECO:0000313" key="2">
    <source>
        <dbReference type="Proteomes" id="UP000248857"/>
    </source>
</evidence>
<accession>A0A2W1JS92</accession>
<evidence type="ECO:0008006" key="3">
    <source>
        <dbReference type="Google" id="ProtNLM"/>
    </source>
</evidence>
<comment type="caution">
    <text evidence="1">The sequence shown here is derived from an EMBL/GenBank/DDBJ whole genome shotgun (WGS) entry which is preliminary data.</text>
</comment>
<keyword evidence="2" id="KW-1185">Reference proteome</keyword>
<dbReference type="Proteomes" id="UP000248857">
    <property type="component" value="Unassembled WGS sequence"/>
</dbReference>
<proteinExistence type="predicted"/>
<dbReference type="InterPro" id="IPR047589">
    <property type="entry name" value="DUF11_rpt"/>
</dbReference>
<dbReference type="RefSeq" id="WP_158535101.1">
    <property type="nucleotide sequence ID" value="NZ_CAWNWM010000008.1"/>
</dbReference>
<name>A0A2W1JS92_9CYAN</name>